<gene>
    <name evidence="7" type="ORF">JOM49_000660</name>
</gene>
<dbReference type="InterPro" id="IPR000182">
    <property type="entry name" value="GNAT_dom"/>
</dbReference>
<keyword evidence="4" id="KW-0012">Acyltransferase</keyword>
<dbReference type="SUPFAM" id="SSF55729">
    <property type="entry name" value="Acyl-CoA N-acyltransferases (Nat)"/>
    <property type="match status" value="1"/>
</dbReference>
<proteinExistence type="predicted"/>
<evidence type="ECO:0000256" key="4">
    <source>
        <dbReference type="ARBA" id="ARBA00023315"/>
    </source>
</evidence>
<dbReference type="Gene3D" id="3.40.630.30">
    <property type="match status" value="1"/>
</dbReference>
<comment type="caution">
    <text evidence="7">The sequence shown here is derived from an EMBL/GenBank/DDBJ whole genome shotgun (WGS) entry which is preliminary data.</text>
</comment>
<protein>
    <submittedName>
        <fullName evidence="7">GNAT superfamily N-acetyltransferase</fullName>
    </submittedName>
</protein>
<dbReference type="PROSITE" id="PS51186">
    <property type="entry name" value="GNAT"/>
    <property type="match status" value="1"/>
</dbReference>
<sequence length="167" mass="18286">MTFESRFLTEHHSSAEFDCKIADLNRWLANEALRAQRADTARTNVWTEPESKEIRAYYAIAPTMVARVELSGGQASGYSSAIPGYLLAKLALDQSLHGQGLGGELLYDAISRIIGASQAYGGRLIVVDAIDENAAAFYTRFGFIPVKQTQDRLVMKISSARAALEVL</sequence>
<dbReference type="InterPro" id="IPR016181">
    <property type="entry name" value="Acyl_CoA_acyltransferase"/>
</dbReference>
<keyword evidence="1" id="KW-0678">Repressor</keyword>
<accession>A0ABS4PI91</accession>
<organism evidence="7 8">
    <name type="scientific">Amycolatopsis magusensis</name>
    <dbReference type="NCBI Taxonomy" id="882444"/>
    <lineage>
        <taxon>Bacteria</taxon>
        <taxon>Bacillati</taxon>
        <taxon>Actinomycetota</taxon>
        <taxon>Actinomycetes</taxon>
        <taxon>Pseudonocardiales</taxon>
        <taxon>Pseudonocardiaceae</taxon>
        <taxon>Amycolatopsis</taxon>
    </lineage>
</organism>
<keyword evidence="2" id="KW-1277">Toxin-antitoxin system</keyword>
<keyword evidence="3" id="KW-0808">Transferase</keyword>
<name>A0ABS4PI91_9PSEU</name>
<evidence type="ECO:0000256" key="1">
    <source>
        <dbReference type="ARBA" id="ARBA00022491"/>
    </source>
</evidence>
<dbReference type="Pfam" id="PF13508">
    <property type="entry name" value="Acetyltransf_7"/>
    <property type="match status" value="1"/>
</dbReference>
<dbReference type="PANTHER" id="PTHR36449">
    <property type="entry name" value="ACETYLTRANSFERASE-RELATED"/>
    <property type="match status" value="1"/>
</dbReference>
<evidence type="ECO:0000256" key="3">
    <source>
        <dbReference type="ARBA" id="ARBA00022679"/>
    </source>
</evidence>
<evidence type="ECO:0000256" key="2">
    <source>
        <dbReference type="ARBA" id="ARBA00022649"/>
    </source>
</evidence>
<dbReference type="RefSeq" id="WP_209662893.1">
    <property type="nucleotide sequence ID" value="NZ_JAGGMS010000001.1"/>
</dbReference>
<keyword evidence="8" id="KW-1185">Reference proteome</keyword>
<reference evidence="7 8" key="1">
    <citation type="submission" date="2021-03" db="EMBL/GenBank/DDBJ databases">
        <title>Sequencing the genomes of 1000 actinobacteria strains.</title>
        <authorList>
            <person name="Klenk H.-P."/>
        </authorList>
    </citation>
    <scope>NUCLEOTIDE SEQUENCE [LARGE SCALE GENOMIC DNA]</scope>
    <source>
        <strain evidence="7 8">DSM 45510</strain>
    </source>
</reference>
<evidence type="ECO:0000313" key="8">
    <source>
        <dbReference type="Proteomes" id="UP000741013"/>
    </source>
</evidence>
<evidence type="ECO:0000259" key="6">
    <source>
        <dbReference type="PROSITE" id="PS51186"/>
    </source>
</evidence>
<evidence type="ECO:0000313" key="7">
    <source>
        <dbReference type="EMBL" id="MBP2179134.1"/>
    </source>
</evidence>
<feature type="domain" description="N-acetyltransferase" evidence="6">
    <location>
        <begin position="19"/>
        <end position="160"/>
    </location>
</feature>
<evidence type="ECO:0000256" key="5">
    <source>
        <dbReference type="ARBA" id="ARBA00049880"/>
    </source>
</evidence>
<dbReference type="EMBL" id="JAGGMS010000001">
    <property type="protein sequence ID" value="MBP2179134.1"/>
    <property type="molecule type" value="Genomic_DNA"/>
</dbReference>
<dbReference type="PANTHER" id="PTHR36449:SF1">
    <property type="entry name" value="ACETYLTRANSFERASE"/>
    <property type="match status" value="1"/>
</dbReference>
<dbReference type="Proteomes" id="UP000741013">
    <property type="component" value="Unassembled WGS sequence"/>
</dbReference>
<comment type="catalytic activity">
    <reaction evidence="5">
        <text>glycyl-tRNA(Gly) + acetyl-CoA = N-acetylglycyl-tRNA(Gly) + CoA + H(+)</text>
        <dbReference type="Rhea" id="RHEA:81867"/>
        <dbReference type="Rhea" id="RHEA-COMP:9683"/>
        <dbReference type="Rhea" id="RHEA-COMP:19766"/>
        <dbReference type="ChEBI" id="CHEBI:15378"/>
        <dbReference type="ChEBI" id="CHEBI:57287"/>
        <dbReference type="ChEBI" id="CHEBI:57288"/>
        <dbReference type="ChEBI" id="CHEBI:78522"/>
        <dbReference type="ChEBI" id="CHEBI:232036"/>
    </reaction>
</comment>